<evidence type="ECO:0000259" key="5">
    <source>
        <dbReference type="Pfam" id="PF04198"/>
    </source>
</evidence>
<evidence type="ECO:0000313" key="6">
    <source>
        <dbReference type="EMBL" id="HIX69075.1"/>
    </source>
</evidence>
<comment type="similarity">
    <text evidence="1">Belongs to the SorC transcriptional regulatory family.</text>
</comment>
<evidence type="ECO:0000313" key="7">
    <source>
        <dbReference type="Proteomes" id="UP000886721"/>
    </source>
</evidence>
<reference evidence="6" key="1">
    <citation type="journal article" date="2021" name="PeerJ">
        <title>Extensive microbial diversity within the chicken gut microbiome revealed by metagenomics and culture.</title>
        <authorList>
            <person name="Gilroy R."/>
            <person name="Ravi A."/>
            <person name="Getino M."/>
            <person name="Pursley I."/>
            <person name="Horton D.L."/>
            <person name="Alikhan N.F."/>
            <person name="Baker D."/>
            <person name="Gharbi K."/>
            <person name="Hall N."/>
            <person name="Watson M."/>
            <person name="Adriaenssens E.M."/>
            <person name="Foster-Nyarko E."/>
            <person name="Jarju S."/>
            <person name="Secka A."/>
            <person name="Antonio M."/>
            <person name="Oren A."/>
            <person name="Chaudhuri R.R."/>
            <person name="La Ragione R."/>
            <person name="Hildebrand F."/>
            <person name="Pallen M.J."/>
        </authorList>
    </citation>
    <scope>NUCLEOTIDE SEQUENCE</scope>
    <source>
        <strain evidence="6">CHK191-13928</strain>
    </source>
</reference>
<keyword evidence="2" id="KW-0805">Transcription regulation</keyword>
<dbReference type="GO" id="GO:0003677">
    <property type="term" value="F:DNA binding"/>
    <property type="evidence" value="ECO:0007669"/>
    <property type="project" value="UniProtKB-KW"/>
</dbReference>
<dbReference type="EMBL" id="DXEM01000040">
    <property type="protein sequence ID" value="HIX69075.1"/>
    <property type="molecule type" value="Genomic_DNA"/>
</dbReference>
<evidence type="ECO:0000256" key="2">
    <source>
        <dbReference type="ARBA" id="ARBA00023015"/>
    </source>
</evidence>
<feature type="domain" description="Sugar-binding" evidence="5">
    <location>
        <begin position="66"/>
        <end position="322"/>
    </location>
</feature>
<sequence length="332" mass="38162">MKKIIDDVRLIYKCCYLYYEERKTQMDICRILGLSRTSVSRMLELGRQKGIVEIKIHNPFAFHYGQLQQILQEKYHLKEVIVVDSDPLDSFQAQQEKLCEAAFTYLTEILRDGDYVGVSMGRTLHSITQVETQYDFDRKNLVFVPMYGGMSQKRTNRMDVQSNRIAVEFAEKFGGDYVQFLAPAVFSSKKVKDVFLNEETIRYIYRYLNRLRIALLGIGVPKAGETGIFYERYLDAKTLKRYLDQGAVGESALRFYDIHGNMDPFRKFNERVVGIEQEQLEKIEIRIGITGGSKKADAVKGAIRANVINTLITDIACAKAMIASDDEKQMDT</sequence>
<dbReference type="AlphaFoldDB" id="A0A9D1WYD0"/>
<dbReference type="PANTHER" id="PTHR34294:SF1">
    <property type="entry name" value="TRANSCRIPTIONAL REGULATOR LSRR"/>
    <property type="match status" value="1"/>
</dbReference>
<keyword evidence="3" id="KW-0238">DNA-binding</keyword>
<proteinExistence type="inferred from homology"/>
<dbReference type="Proteomes" id="UP000886721">
    <property type="component" value="Unassembled WGS sequence"/>
</dbReference>
<evidence type="ECO:0000256" key="4">
    <source>
        <dbReference type="ARBA" id="ARBA00023163"/>
    </source>
</evidence>
<dbReference type="SUPFAM" id="SSF100950">
    <property type="entry name" value="NagB/RpiA/CoA transferase-like"/>
    <property type="match status" value="1"/>
</dbReference>
<evidence type="ECO:0000256" key="3">
    <source>
        <dbReference type="ARBA" id="ARBA00023125"/>
    </source>
</evidence>
<reference evidence="6" key="2">
    <citation type="submission" date="2021-04" db="EMBL/GenBank/DDBJ databases">
        <authorList>
            <person name="Gilroy R."/>
        </authorList>
    </citation>
    <scope>NUCLEOTIDE SEQUENCE</scope>
    <source>
        <strain evidence="6">CHK191-13928</strain>
    </source>
</reference>
<dbReference type="InterPro" id="IPR037171">
    <property type="entry name" value="NagB/RpiA_transferase-like"/>
</dbReference>
<dbReference type="GO" id="GO:0030246">
    <property type="term" value="F:carbohydrate binding"/>
    <property type="evidence" value="ECO:0007669"/>
    <property type="project" value="InterPro"/>
</dbReference>
<dbReference type="Gene3D" id="1.10.10.60">
    <property type="entry name" value="Homeodomain-like"/>
    <property type="match status" value="1"/>
</dbReference>
<dbReference type="Pfam" id="PF04198">
    <property type="entry name" value="Sugar-bind"/>
    <property type="match status" value="1"/>
</dbReference>
<accession>A0A9D1WYD0</accession>
<organism evidence="6 7">
    <name type="scientific">Candidatus Anaerostipes excrementavium</name>
    <dbReference type="NCBI Taxonomy" id="2838463"/>
    <lineage>
        <taxon>Bacteria</taxon>
        <taxon>Bacillati</taxon>
        <taxon>Bacillota</taxon>
        <taxon>Clostridia</taxon>
        <taxon>Lachnospirales</taxon>
        <taxon>Lachnospiraceae</taxon>
        <taxon>Anaerostipes</taxon>
    </lineage>
</organism>
<dbReference type="InterPro" id="IPR007324">
    <property type="entry name" value="Sugar-bd_dom_put"/>
</dbReference>
<name>A0A9D1WYD0_9FIRM</name>
<evidence type="ECO:0000256" key="1">
    <source>
        <dbReference type="ARBA" id="ARBA00010466"/>
    </source>
</evidence>
<comment type="caution">
    <text evidence="6">The sequence shown here is derived from an EMBL/GenBank/DDBJ whole genome shotgun (WGS) entry which is preliminary data.</text>
</comment>
<dbReference type="InterPro" id="IPR051054">
    <property type="entry name" value="SorC_transcr_regulators"/>
</dbReference>
<dbReference type="PANTHER" id="PTHR34294">
    <property type="entry name" value="TRANSCRIPTIONAL REGULATOR-RELATED"/>
    <property type="match status" value="1"/>
</dbReference>
<gene>
    <name evidence="6" type="ORF">H9735_13275</name>
</gene>
<protein>
    <submittedName>
        <fullName evidence="6">Sugar-binding transcriptional regulator</fullName>
    </submittedName>
</protein>
<keyword evidence="4" id="KW-0804">Transcription</keyword>
<dbReference type="Gene3D" id="3.40.50.1360">
    <property type="match status" value="1"/>
</dbReference>